<protein>
    <submittedName>
        <fullName evidence="2">Uncharacterized protein</fullName>
    </submittedName>
</protein>
<name>A0A1G8CWI1_9PSED</name>
<feature type="compositionally biased region" description="Low complexity" evidence="1">
    <location>
        <begin position="54"/>
        <end position="69"/>
    </location>
</feature>
<gene>
    <name evidence="2" type="ORF">SAMN05216272_101792</name>
</gene>
<keyword evidence="3" id="KW-1185">Reference proteome</keyword>
<feature type="region of interest" description="Disordered" evidence="1">
    <location>
        <begin position="40"/>
        <end position="69"/>
    </location>
</feature>
<dbReference type="STRING" id="428992.SAMN05216272_101792"/>
<evidence type="ECO:0000313" key="3">
    <source>
        <dbReference type="Proteomes" id="UP000199636"/>
    </source>
</evidence>
<dbReference type="OrthoDB" id="7031140at2"/>
<evidence type="ECO:0000256" key="1">
    <source>
        <dbReference type="SAM" id="MobiDB-lite"/>
    </source>
</evidence>
<accession>A0A1G8CWI1</accession>
<dbReference type="Proteomes" id="UP000199636">
    <property type="component" value="Unassembled WGS sequence"/>
</dbReference>
<proteinExistence type="predicted"/>
<sequence>MPEIKVTKAFNFRVGSEVLHFAKSDKPVPAPADVAQHAVEKGFAEPPKDEPAKAAKPAADNPADELAGK</sequence>
<reference evidence="3" key="1">
    <citation type="submission" date="2016-10" db="EMBL/GenBank/DDBJ databases">
        <authorList>
            <person name="Varghese N."/>
            <person name="Submissions S."/>
        </authorList>
    </citation>
    <scope>NUCLEOTIDE SEQUENCE [LARGE SCALE GENOMIC DNA]</scope>
    <source>
        <strain evidence="3">CCM 7469</strain>
    </source>
</reference>
<evidence type="ECO:0000313" key="2">
    <source>
        <dbReference type="EMBL" id="SDH49509.1"/>
    </source>
</evidence>
<dbReference type="RefSeq" id="WP_090261039.1">
    <property type="nucleotide sequence ID" value="NZ_FNDS01000001.1"/>
</dbReference>
<dbReference type="EMBL" id="FNDS01000001">
    <property type="protein sequence ID" value="SDH49509.1"/>
    <property type="molecule type" value="Genomic_DNA"/>
</dbReference>
<organism evidence="2 3">
    <name type="scientific">Pseudomonas panipatensis</name>
    <dbReference type="NCBI Taxonomy" id="428992"/>
    <lineage>
        <taxon>Bacteria</taxon>
        <taxon>Pseudomonadati</taxon>
        <taxon>Pseudomonadota</taxon>
        <taxon>Gammaproteobacteria</taxon>
        <taxon>Pseudomonadales</taxon>
        <taxon>Pseudomonadaceae</taxon>
        <taxon>Pseudomonas</taxon>
    </lineage>
</organism>
<dbReference type="AlphaFoldDB" id="A0A1G8CWI1"/>
<feature type="compositionally biased region" description="Basic and acidic residues" evidence="1">
    <location>
        <begin position="40"/>
        <end position="53"/>
    </location>
</feature>